<evidence type="ECO:0000256" key="8">
    <source>
        <dbReference type="RuleBase" id="RU000510"/>
    </source>
</evidence>
<dbReference type="HAMAP" id="MF_01953">
    <property type="entry name" value="Urease_alpha"/>
    <property type="match status" value="1"/>
</dbReference>
<dbReference type="EMBL" id="JAUOEL010000002">
    <property type="protein sequence ID" value="MDO5973625.1"/>
    <property type="molecule type" value="Genomic_DNA"/>
</dbReference>
<feature type="active site" description="Proton donor" evidence="5 7">
    <location>
        <position position="325"/>
    </location>
</feature>
<evidence type="ECO:0000256" key="7">
    <source>
        <dbReference type="PROSITE-ProRule" id="PRU00700"/>
    </source>
</evidence>
<feature type="binding site" evidence="5">
    <location>
        <position position="277"/>
    </location>
    <ligand>
        <name>Ni(2+)</name>
        <dbReference type="ChEBI" id="CHEBI:49786"/>
        <label>2</label>
    </ligand>
</feature>
<evidence type="ECO:0000256" key="3">
    <source>
        <dbReference type="ARBA" id="ARBA00022723"/>
    </source>
</evidence>
<dbReference type="InterPro" id="IPR005848">
    <property type="entry name" value="Urease_asu"/>
</dbReference>
<comment type="caution">
    <text evidence="11">The sequence shown here is derived from an EMBL/GenBank/DDBJ whole genome shotgun (WGS) entry which is preliminary data.</text>
</comment>
<evidence type="ECO:0000256" key="4">
    <source>
        <dbReference type="ARBA" id="ARBA00022801"/>
    </source>
</evidence>
<dbReference type="Pfam" id="PF01979">
    <property type="entry name" value="Amidohydro_1"/>
    <property type="match status" value="1"/>
</dbReference>
<comment type="similarity">
    <text evidence="5 9">Belongs to the metallo-dependent hydrolases superfamily. Urease alpha subunit family.</text>
</comment>
<comment type="subunit">
    <text evidence="5">Heterotrimer of UreA (gamma), UreB (beta) and UreC (alpha) subunits. Three heterotrimers associate to form the active enzyme.</text>
</comment>
<evidence type="ECO:0000256" key="9">
    <source>
        <dbReference type="RuleBase" id="RU004158"/>
    </source>
</evidence>
<dbReference type="InterPro" id="IPR006680">
    <property type="entry name" value="Amidohydro-rel"/>
</dbReference>
<name>A0ABT8WKE9_9FLAO</name>
<feature type="binding site" description="via carbamate group" evidence="5">
    <location>
        <position position="222"/>
    </location>
    <ligand>
        <name>Ni(2+)</name>
        <dbReference type="ChEBI" id="CHEBI:49786"/>
        <label>2</label>
    </ligand>
</feature>
<evidence type="ECO:0000256" key="5">
    <source>
        <dbReference type="HAMAP-Rule" id="MF_01953"/>
    </source>
</evidence>
<keyword evidence="12" id="KW-1185">Reference proteome</keyword>
<dbReference type="InterPro" id="IPR011612">
    <property type="entry name" value="Urease_alpha_N_dom"/>
</dbReference>
<evidence type="ECO:0000259" key="10">
    <source>
        <dbReference type="PROSITE" id="PS51368"/>
    </source>
</evidence>
<dbReference type="PROSITE" id="PS00145">
    <property type="entry name" value="UREASE_2"/>
    <property type="match status" value="1"/>
</dbReference>
<feature type="domain" description="Urease" evidence="10">
    <location>
        <begin position="134"/>
        <end position="573"/>
    </location>
</feature>
<dbReference type="InterPro" id="IPR032466">
    <property type="entry name" value="Metal_Hydrolase"/>
</dbReference>
<dbReference type="GO" id="GO:0009039">
    <property type="term" value="F:urease activity"/>
    <property type="evidence" value="ECO:0007669"/>
    <property type="project" value="UniProtKB-EC"/>
</dbReference>
<feature type="binding site" evidence="5">
    <location>
        <position position="251"/>
    </location>
    <ligand>
        <name>Ni(2+)</name>
        <dbReference type="ChEBI" id="CHEBI:49786"/>
        <label>2</label>
    </ligand>
</feature>
<keyword evidence="4 5" id="KW-0378">Hydrolase</keyword>
<dbReference type="Gene3D" id="3.20.20.140">
    <property type="entry name" value="Metal-dependent hydrolases"/>
    <property type="match status" value="1"/>
</dbReference>
<dbReference type="PANTHER" id="PTHR43440:SF1">
    <property type="entry name" value="UREASE"/>
    <property type="match status" value="1"/>
</dbReference>
<comment type="PTM">
    <text evidence="5">Carboxylation allows a single lysine to coordinate two nickel ions.</text>
</comment>
<evidence type="ECO:0000256" key="2">
    <source>
        <dbReference type="ARBA" id="ARBA00022596"/>
    </source>
</evidence>
<dbReference type="NCBIfam" id="NF009685">
    <property type="entry name" value="PRK13206.1"/>
    <property type="match status" value="1"/>
</dbReference>
<dbReference type="Gene3D" id="2.30.40.10">
    <property type="entry name" value="Urease, subunit C, domain 1"/>
    <property type="match status" value="1"/>
</dbReference>
<dbReference type="SUPFAM" id="SSF51338">
    <property type="entry name" value="Composite domain of metallo-dependent hydrolases"/>
    <property type="match status" value="2"/>
</dbReference>
<feature type="binding site" evidence="5">
    <location>
        <position position="141"/>
    </location>
    <ligand>
        <name>Ni(2+)</name>
        <dbReference type="ChEBI" id="CHEBI:49786"/>
        <label>1</label>
    </ligand>
</feature>
<keyword evidence="5 7" id="KW-0963">Cytoplasm</keyword>
<dbReference type="NCBIfam" id="TIGR01792">
    <property type="entry name" value="urease_alph"/>
    <property type="match status" value="1"/>
</dbReference>
<evidence type="ECO:0000313" key="12">
    <source>
        <dbReference type="Proteomes" id="UP001176806"/>
    </source>
</evidence>
<comment type="cofactor">
    <cofactor evidence="5 8">
        <name>Ni cation</name>
        <dbReference type="ChEBI" id="CHEBI:25516"/>
    </cofactor>
    <text evidence="5 8">Binds 2 nickel ions per subunit.</text>
</comment>
<dbReference type="EC" id="3.5.1.5" evidence="5 6"/>
<feature type="modified residue" description="N6-carboxylysine" evidence="5">
    <location>
        <position position="222"/>
    </location>
</feature>
<dbReference type="PROSITE" id="PS01120">
    <property type="entry name" value="UREASE_1"/>
    <property type="match status" value="1"/>
</dbReference>
<organism evidence="11 12">
    <name type="scientific">Flavivirga jejuensis</name>
    <dbReference type="NCBI Taxonomy" id="870487"/>
    <lineage>
        <taxon>Bacteria</taxon>
        <taxon>Pseudomonadati</taxon>
        <taxon>Bacteroidota</taxon>
        <taxon>Flavobacteriia</taxon>
        <taxon>Flavobacteriales</taxon>
        <taxon>Flavobacteriaceae</taxon>
        <taxon>Flavivirga</taxon>
    </lineage>
</organism>
<dbReference type="NCBIfam" id="NF009686">
    <property type="entry name" value="PRK13207.1"/>
    <property type="match status" value="1"/>
</dbReference>
<dbReference type="InterPro" id="IPR011059">
    <property type="entry name" value="Metal-dep_hydrolase_composite"/>
</dbReference>
<feature type="binding site" description="via carbamate group" evidence="5">
    <location>
        <position position="222"/>
    </location>
    <ligand>
        <name>Ni(2+)</name>
        <dbReference type="ChEBI" id="CHEBI:49786"/>
        <label>1</label>
    </ligand>
</feature>
<feature type="binding site" evidence="5">
    <location>
        <position position="365"/>
    </location>
    <ligand>
        <name>Ni(2+)</name>
        <dbReference type="ChEBI" id="CHEBI:49786"/>
        <label>1</label>
    </ligand>
</feature>
<proteinExistence type="inferred from homology"/>
<dbReference type="PROSITE" id="PS51368">
    <property type="entry name" value="UREASE_3"/>
    <property type="match status" value="1"/>
</dbReference>
<evidence type="ECO:0000256" key="6">
    <source>
        <dbReference type="NCBIfam" id="TIGR01792"/>
    </source>
</evidence>
<feature type="binding site" evidence="5">
    <location>
        <position position="139"/>
    </location>
    <ligand>
        <name>Ni(2+)</name>
        <dbReference type="ChEBI" id="CHEBI:49786"/>
        <label>1</label>
    </ligand>
</feature>
<dbReference type="PRINTS" id="PR01752">
    <property type="entry name" value="UREASE"/>
</dbReference>
<reference evidence="11" key="1">
    <citation type="submission" date="2023-07" db="EMBL/GenBank/DDBJ databases">
        <title>Two novel species in the genus Flavivirga.</title>
        <authorList>
            <person name="Kwon K."/>
        </authorList>
    </citation>
    <scope>NUCLEOTIDE SEQUENCE</scope>
    <source>
        <strain evidence="11">KACC 14158</strain>
    </source>
</reference>
<comment type="catalytic activity">
    <reaction evidence="5 8">
        <text>urea + 2 H2O + H(+) = hydrogencarbonate + 2 NH4(+)</text>
        <dbReference type="Rhea" id="RHEA:20557"/>
        <dbReference type="ChEBI" id="CHEBI:15377"/>
        <dbReference type="ChEBI" id="CHEBI:15378"/>
        <dbReference type="ChEBI" id="CHEBI:16199"/>
        <dbReference type="ChEBI" id="CHEBI:17544"/>
        <dbReference type="ChEBI" id="CHEBI:28938"/>
        <dbReference type="EC" id="3.5.1.5"/>
    </reaction>
</comment>
<evidence type="ECO:0000256" key="1">
    <source>
        <dbReference type="ARBA" id="ARBA00004897"/>
    </source>
</evidence>
<comment type="pathway">
    <text evidence="1 5">Nitrogen metabolism; urea degradation; CO(2) and NH(3) from urea (urease route): step 1/1.</text>
</comment>
<dbReference type="Proteomes" id="UP001176806">
    <property type="component" value="Unassembled WGS sequence"/>
</dbReference>
<feature type="binding site" evidence="5 7">
    <location>
        <position position="224"/>
    </location>
    <ligand>
        <name>substrate</name>
    </ligand>
</feature>
<dbReference type="PANTHER" id="PTHR43440">
    <property type="entry name" value="UREASE"/>
    <property type="match status" value="1"/>
</dbReference>
<keyword evidence="2 5" id="KW-0533">Nickel</keyword>
<dbReference type="CDD" id="cd00375">
    <property type="entry name" value="Urease_alpha"/>
    <property type="match status" value="1"/>
</dbReference>
<dbReference type="InterPro" id="IPR017950">
    <property type="entry name" value="Urease_AS"/>
</dbReference>
<dbReference type="RefSeq" id="WP_303300732.1">
    <property type="nucleotide sequence ID" value="NZ_BAABDA010000051.1"/>
</dbReference>
<dbReference type="InterPro" id="IPR017951">
    <property type="entry name" value="Urease_asu_c"/>
</dbReference>
<dbReference type="Pfam" id="PF00449">
    <property type="entry name" value="Urease_alpha"/>
    <property type="match status" value="1"/>
</dbReference>
<dbReference type="SUPFAM" id="SSF51556">
    <property type="entry name" value="Metallo-dependent hydrolases"/>
    <property type="match status" value="1"/>
</dbReference>
<sequence>MSIEINRIKYANMFGPTVGDKIRLADTELFIEIEKDFAIYGEEAKFGGGKTIRDGMAQSARATRNEGVLDFVITSAIIIDHWGIVKGDIGIKDGRIVAVGKAGNPDTMDGISENMIIGASTEVHSGAGLIATAGGIDAHIHFICPQQIDHALYSGITTMIGGGTGPADGTNATTVTPGAWNIQKMLESAEAFPMNLGFFGKGNCSSLAPLEEQVEAGVLGLKIHEDWGATPATIDASLKIADKFDIQVAIHTDTLNESGFLEDTVNAIDGRVIHTFHTEGAGGGHAPDIIKAAMYTNVLPSSTNPTRPFTVNTIDEHLDMLMVCHHLDKSVPEDVSFADSRIRPETIAAEDILHDMGIFSMMSSDSQAMGRVSEVITRTWQTAHKMKVQRGFLPEDKANKNDNFRAKRYVAKYTINPAISHGISKHVGSLEPGKLADLVLWKPAMFGVKPELIIKGGMIIAGRMGDPNASIPTPQPVIYRPMFGAYGKALQKTCATFVSKISIENKTIEKYGLKKMIFPVENCRSISKKDLIHNDKTPNIEVNPENYQVKVDGKHITCEPLKELPMAQRYFLF</sequence>
<comment type="subcellular location">
    <subcellularLocation>
        <location evidence="5 7">Cytoplasm</location>
    </subcellularLocation>
</comment>
<dbReference type="InterPro" id="IPR050112">
    <property type="entry name" value="Urease_alpha_subunit"/>
</dbReference>
<accession>A0ABT8WKE9</accession>
<gene>
    <name evidence="5 11" type="primary">ureC</name>
    <name evidence="11" type="ORF">Q4Q40_05470</name>
</gene>
<protein>
    <recommendedName>
        <fullName evidence="5 6">Urease subunit alpha</fullName>
        <ecNumber evidence="5 6">3.5.1.5</ecNumber>
    </recommendedName>
    <alternativeName>
        <fullName evidence="5">Urea amidohydrolase subunit alpha</fullName>
    </alternativeName>
</protein>
<evidence type="ECO:0000313" key="11">
    <source>
        <dbReference type="EMBL" id="MDO5973625.1"/>
    </source>
</evidence>
<keyword evidence="3 5" id="KW-0479">Metal-binding</keyword>
<dbReference type="InterPro" id="IPR029754">
    <property type="entry name" value="Urease_Ni-bd"/>
</dbReference>